<gene>
    <name evidence="1" type="ORF">SAMN04489707_100436</name>
</gene>
<dbReference type="AlphaFoldDB" id="A0A1I7G4K4"/>
<evidence type="ECO:0008006" key="3">
    <source>
        <dbReference type="Google" id="ProtNLM"/>
    </source>
</evidence>
<organism evidence="1 2">
    <name type="scientific">Paenacidovorax caeni</name>
    <dbReference type="NCBI Taxonomy" id="343013"/>
    <lineage>
        <taxon>Bacteria</taxon>
        <taxon>Pseudomonadati</taxon>
        <taxon>Pseudomonadota</taxon>
        <taxon>Betaproteobacteria</taxon>
        <taxon>Burkholderiales</taxon>
        <taxon>Comamonadaceae</taxon>
        <taxon>Paenacidovorax</taxon>
    </lineage>
</organism>
<accession>A0A1I7G4K4</accession>
<dbReference type="OrthoDB" id="5295943at2"/>
<name>A0A1I7G4K4_9BURK</name>
<evidence type="ECO:0000313" key="2">
    <source>
        <dbReference type="Proteomes" id="UP000183656"/>
    </source>
</evidence>
<dbReference type="EMBL" id="FPBX01000004">
    <property type="protein sequence ID" value="SFU43384.1"/>
    <property type="molecule type" value="Genomic_DNA"/>
</dbReference>
<sequence length="149" mass="15867">MKVLNLHCGQGHVFEGWFAGEDDFQAQLGQGLLECPMCGTHEVRKALSAPRLNLGARAPASPPSSEAAPASAPGAALQAAWLHAARRIMAESEDVGSRFTEEARRMHYGEASQRAIRGQASLEETAQLLDEGIAVLPLPLPAATKETLQ</sequence>
<dbReference type="Pfam" id="PF06676">
    <property type="entry name" value="DUF1178"/>
    <property type="match status" value="1"/>
</dbReference>
<dbReference type="STRING" id="343013.SAMN04489707_100436"/>
<reference evidence="1 2" key="1">
    <citation type="submission" date="2016-10" db="EMBL/GenBank/DDBJ databases">
        <authorList>
            <person name="de Groot N.N."/>
        </authorList>
    </citation>
    <scope>NUCLEOTIDE SEQUENCE [LARGE SCALE GENOMIC DNA]</scope>
    <source>
        <strain evidence="1 2">R-24608</strain>
    </source>
</reference>
<keyword evidence="2" id="KW-1185">Reference proteome</keyword>
<dbReference type="InterPro" id="IPR009562">
    <property type="entry name" value="DUF1178"/>
</dbReference>
<dbReference type="PIRSF" id="PIRSF032131">
    <property type="entry name" value="UCP032131"/>
    <property type="match status" value="1"/>
</dbReference>
<evidence type="ECO:0000313" key="1">
    <source>
        <dbReference type="EMBL" id="SFU43384.1"/>
    </source>
</evidence>
<proteinExistence type="predicted"/>
<protein>
    <recommendedName>
        <fullName evidence="3">DUF1178 family protein</fullName>
    </recommendedName>
</protein>
<dbReference type="Proteomes" id="UP000183656">
    <property type="component" value="Unassembled WGS sequence"/>
</dbReference>
<dbReference type="RefSeq" id="WP_054254799.1">
    <property type="nucleotide sequence ID" value="NZ_CYIG01000002.1"/>
</dbReference>